<proteinExistence type="predicted"/>
<dbReference type="InterPro" id="IPR036388">
    <property type="entry name" value="WH-like_DNA-bd_sf"/>
</dbReference>
<dbReference type="InterPro" id="IPR000835">
    <property type="entry name" value="HTH_MarR-typ"/>
</dbReference>
<dbReference type="RefSeq" id="WP_376982959.1">
    <property type="nucleotide sequence ID" value="NZ_JBHLSV010000033.1"/>
</dbReference>
<evidence type="ECO:0000313" key="2">
    <source>
        <dbReference type="EMBL" id="MFC0675916.1"/>
    </source>
</evidence>
<dbReference type="PANTHER" id="PTHR39515:SF2">
    <property type="entry name" value="HTH-TYPE TRANSCRIPTIONAL REGULATOR RV0880"/>
    <property type="match status" value="1"/>
</dbReference>
<evidence type="ECO:0000313" key="3">
    <source>
        <dbReference type="Proteomes" id="UP001589793"/>
    </source>
</evidence>
<dbReference type="InterPro" id="IPR052526">
    <property type="entry name" value="HTH-type_Bedaq_tolerance"/>
</dbReference>
<keyword evidence="3" id="KW-1185">Reference proteome</keyword>
<reference evidence="2 3" key="1">
    <citation type="submission" date="2024-09" db="EMBL/GenBank/DDBJ databases">
        <authorList>
            <person name="Sun Q."/>
            <person name="Mori K."/>
        </authorList>
    </citation>
    <scope>NUCLEOTIDE SEQUENCE [LARGE SCALE GENOMIC DNA]</scope>
    <source>
        <strain evidence="2 3">CICC 10874</strain>
    </source>
</reference>
<sequence length="146" mass="16040">MTTPDPALALVLACSQFTRLSTRRADVGVASVPWRITSTLQRRGEMRLSEIAAHEQVSRPTATTAIQRLEAEGIVSRRRDPQDARSSLVDLTPYGLTRLTAWRESLTASVAELLADIPEEDRTTLEEAAGILRRIIDTSEGTSPRA</sequence>
<dbReference type="Pfam" id="PF01047">
    <property type="entry name" value="MarR"/>
    <property type="match status" value="1"/>
</dbReference>
<dbReference type="PANTHER" id="PTHR39515">
    <property type="entry name" value="CONSERVED PROTEIN"/>
    <property type="match status" value="1"/>
</dbReference>
<dbReference type="PRINTS" id="PR00598">
    <property type="entry name" value="HTHMARR"/>
</dbReference>
<dbReference type="PROSITE" id="PS50995">
    <property type="entry name" value="HTH_MARR_2"/>
    <property type="match status" value="1"/>
</dbReference>
<dbReference type="EMBL" id="JBHLSV010000033">
    <property type="protein sequence ID" value="MFC0675916.1"/>
    <property type="molecule type" value="Genomic_DNA"/>
</dbReference>
<comment type="caution">
    <text evidence="2">The sequence shown here is derived from an EMBL/GenBank/DDBJ whole genome shotgun (WGS) entry which is preliminary data.</text>
</comment>
<organism evidence="2 3">
    <name type="scientific">Brachybacterium hainanense</name>
    <dbReference type="NCBI Taxonomy" id="1541174"/>
    <lineage>
        <taxon>Bacteria</taxon>
        <taxon>Bacillati</taxon>
        <taxon>Actinomycetota</taxon>
        <taxon>Actinomycetes</taxon>
        <taxon>Micrococcales</taxon>
        <taxon>Dermabacteraceae</taxon>
        <taxon>Brachybacterium</taxon>
    </lineage>
</organism>
<protein>
    <submittedName>
        <fullName evidence="2">MarR family winged helix-turn-helix transcriptional regulator</fullName>
    </submittedName>
</protein>
<gene>
    <name evidence="2" type="ORF">ACFFF6_18355</name>
</gene>
<feature type="domain" description="HTH marR-type" evidence="1">
    <location>
        <begin position="1"/>
        <end position="137"/>
    </location>
</feature>
<dbReference type="Proteomes" id="UP001589793">
    <property type="component" value="Unassembled WGS sequence"/>
</dbReference>
<dbReference type="InterPro" id="IPR036390">
    <property type="entry name" value="WH_DNA-bd_sf"/>
</dbReference>
<accession>A0ABV6RGN6</accession>
<dbReference type="SUPFAM" id="SSF46785">
    <property type="entry name" value="Winged helix' DNA-binding domain"/>
    <property type="match status" value="1"/>
</dbReference>
<dbReference type="SMART" id="SM00347">
    <property type="entry name" value="HTH_MARR"/>
    <property type="match status" value="1"/>
</dbReference>
<name>A0ABV6RGN6_9MICO</name>
<dbReference type="Gene3D" id="1.10.10.10">
    <property type="entry name" value="Winged helix-like DNA-binding domain superfamily/Winged helix DNA-binding domain"/>
    <property type="match status" value="1"/>
</dbReference>
<evidence type="ECO:0000259" key="1">
    <source>
        <dbReference type="PROSITE" id="PS50995"/>
    </source>
</evidence>